<protein>
    <submittedName>
        <fullName evidence="7">Metallo-beta-lactamase superfamily protein</fullName>
    </submittedName>
</protein>
<accession>A0A1H2CED1</accession>
<dbReference type="EMBL" id="LT629740">
    <property type="protein sequence ID" value="SDT68801.1"/>
    <property type="molecule type" value="Genomic_DNA"/>
</dbReference>
<reference evidence="7 8" key="1">
    <citation type="submission" date="2016-10" db="EMBL/GenBank/DDBJ databases">
        <authorList>
            <person name="de Groot N.N."/>
        </authorList>
    </citation>
    <scope>NUCLEOTIDE SEQUENCE [LARGE SCALE GENOMIC DNA]</scope>
    <source>
        <strain evidence="7 8">MP1X4</strain>
    </source>
</reference>
<dbReference type="PANTHER" id="PTHR42978">
    <property type="entry name" value="QUORUM-QUENCHING LACTONASE YTNP-RELATED-RELATED"/>
    <property type="match status" value="1"/>
</dbReference>
<dbReference type="SMART" id="SM00849">
    <property type="entry name" value="Lactamase_B"/>
    <property type="match status" value="1"/>
</dbReference>
<evidence type="ECO:0000256" key="4">
    <source>
        <dbReference type="ARBA" id="ARBA00022833"/>
    </source>
</evidence>
<dbReference type="PANTHER" id="PTHR42978:SF6">
    <property type="entry name" value="QUORUM-QUENCHING LACTONASE YTNP-RELATED"/>
    <property type="match status" value="1"/>
</dbReference>
<evidence type="ECO:0000256" key="1">
    <source>
        <dbReference type="ARBA" id="ARBA00007749"/>
    </source>
</evidence>
<keyword evidence="8" id="KW-1185">Reference proteome</keyword>
<dbReference type="Proteomes" id="UP000199679">
    <property type="component" value="Chromosome I"/>
</dbReference>
<dbReference type="InterPro" id="IPR051013">
    <property type="entry name" value="MBL_superfamily_lactonases"/>
</dbReference>
<keyword evidence="3" id="KW-0378">Hydrolase</keyword>
<feature type="signal peptide" evidence="5">
    <location>
        <begin position="1"/>
        <end position="24"/>
    </location>
</feature>
<dbReference type="OrthoDB" id="9802897at2"/>
<evidence type="ECO:0000313" key="7">
    <source>
        <dbReference type="EMBL" id="SDT68801.1"/>
    </source>
</evidence>
<dbReference type="AlphaFoldDB" id="A0A1H2CED1"/>
<dbReference type="InterPro" id="IPR036866">
    <property type="entry name" value="RibonucZ/Hydroxyglut_hydro"/>
</dbReference>
<evidence type="ECO:0000256" key="5">
    <source>
        <dbReference type="SAM" id="SignalP"/>
    </source>
</evidence>
<evidence type="ECO:0000256" key="3">
    <source>
        <dbReference type="ARBA" id="ARBA00022801"/>
    </source>
</evidence>
<gene>
    <name evidence="7" type="ORF">SAMN05216490_4948</name>
</gene>
<dbReference type="CDD" id="cd07720">
    <property type="entry name" value="OPHC2-like_MBL-fold"/>
    <property type="match status" value="1"/>
</dbReference>
<dbReference type="SUPFAM" id="SSF56281">
    <property type="entry name" value="Metallo-hydrolase/oxidoreductase"/>
    <property type="match status" value="1"/>
</dbReference>
<proteinExistence type="inferred from homology"/>
<evidence type="ECO:0000313" key="8">
    <source>
        <dbReference type="Proteomes" id="UP000199679"/>
    </source>
</evidence>
<dbReference type="GO" id="GO:0046872">
    <property type="term" value="F:metal ion binding"/>
    <property type="evidence" value="ECO:0007669"/>
    <property type="project" value="UniProtKB-KW"/>
</dbReference>
<dbReference type="Pfam" id="PF00753">
    <property type="entry name" value="Lactamase_B"/>
    <property type="match status" value="1"/>
</dbReference>
<feature type="chain" id="PRO_5009270999" evidence="5">
    <location>
        <begin position="25"/>
        <end position="321"/>
    </location>
</feature>
<keyword evidence="4" id="KW-0862">Zinc</keyword>
<sequence>MKNSIKTMLSLAIAFVIYSPLAKAQNTPNSLNQPGYYHMALGDFEVIALSDGTTPQKLNELLTDAKPGEVEHLLKQHYQASTIECSVNAYLVKANGKLILIDAGTSDVYGPALGHITESLNKAGYKPEQIDAILLTHIHMDHIGGLMNGDKIAFPNATVYISKIEADYYLNPANKAKAVESAKRFFDGAEQKLRPILIAGKLRTFDFGGELFPGITPVAGFGHTPGHSFYAIESKGEKMLFLGDILVSDAVQLPEPSITSVYDYDAGQAATTRKKALAEAATAGYWVGVSHISFPGIGHIRADGKGYIWVPINYSASGRGQ</sequence>
<dbReference type="InterPro" id="IPR001279">
    <property type="entry name" value="Metallo-B-lactamas"/>
</dbReference>
<evidence type="ECO:0000256" key="2">
    <source>
        <dbReference type="ARBA" id="ARBA00022723"/>
    </source>
</evidence>
<keyword evidence="2" id="KW-0479">Metal-binding</keyword>
<dbReference type="RefSeq" id="WP_091379690.1">
    <property type="nucleotide sequence ID" value="NZ_LT629740.1"/>
</dbReference>
<feature type="domain" description="Metallo-beta-lactamase" evidence="6">
    <location>
        <begin position="86"/>
        <end position="285"/>
    </location>
</feature>
<evidence type="ECO:0000259" key="6">
    <source>
        <dbReference type="SMART" id="SM00849"/>
    </source>
</evidence>
<dbReference type="STRING" id="652787.SAMN05216490_4948"/>
<dbReference type="Gene3D" id="3.60.15.10">
    <property type="entry name" value="Ribonuclease Z/Hydroxyacylglutathione hydrolase-like"/>
    <property type="match status" value="1"/>
</dbReference>
<name>A0A1H2CED1_MUCMA</name>
<dbReference type="GO" id="GO:0016787">
    <property type="term" value="F:hydrolase activity"/>
    <property type="evidence" value="ECO:0007669"/>
    <property type="project" value="UniProtKB-KW"/>
</dbReference>
<organism evidence="7 8">
    <name type="scientific">Mucilaginibacter mallensis</name>
    <dbReference type="NCBI Taxonomy" id="652787"/>
    <lineage>
        <taxon>Bacteria</taxon>
        <taxon>Pseudomonadati</taxon>
        <taxon>Bacteroidota</taxon>
        <taxon>Sphingobacteriia</taxon>
        <taxon>Sphingobacteriales</taxon>
        <taxon>Sphingobacteriaceae</taxon>
        <taxon>Mucilaginibacter</taxon>
    </lineage>
</organism>
<keyword evidence="5" id="KW-0732">Signal</keyword>
<comment type="similarity">
    <text evidence="1">Belongs to the metallo-beta-lactamase superfamily.</text>
</comment>